<evidence type="ECO:0000313" key="1">
    <source>
        <dbReference type="EMBL" id="HJG88134.1"/>
    </source>
</evidence>
<dbReference type="Gene3D" id="3.40.50.2000">
    <property type="entry name" value="Glycogen Phosphorylase B"/>
    <property type="match status" value="2"/>
</dbReference>
<protein>
    <submittedName>
        <fullName evidence="1">Glycosyltransferase family 1 protein</fullName>
    </submittedName>
</protein>
<organism evidence="1 2">
    <name type="scientific">Barnesiella viscericola</name>
    <dbReference type="NCBI Taxonomy" id="397865"/>
    <lineage>
        <taxon>Bacteria</taxon>
        <taxon>Pseudomonadati</taxon>
        <taxon>Bacteroidota</taxon>
        <taxon>Bacteroidia</taxon>
        <taxon>Bacteroidales</taxon>
        <taxon>Barnesiellaceae</taxon>
        <taxon>Barnesiella</taxon>
    </lineage>
</organism>
<sequence length="369" mass="42375">MKILLAGDYSNYHRALSLALRRMGHEVVVASDGSQWMNTARDIDTSRPFKNKVGGLLLWAKLNMLLKSRLEGFDVVQINSPGFVALQPCRLRLLFDHLLARNRAVYLTAMGTDTYYIDFCLSGALRYNEWRVGNQPSPLALAQPDELRRWQAPVLTDYTHYVYDRVRGIVSGLYEYNESCRRVVDSSRLAYAGIPIDTDSFTMAHGDEVPSRVRLFLGVHRDRMVEKGTDRMWAAARRVAERHPDKCELVFVENRPYSEYVGLMRSSHVVLDQLYSYTPATNALLAMAQGLVAVSGAEPEYYDFIGETENRPIVNAIPDDEKLETQLEDIVLHPERLPEQARRSREFVVKHNRDEVVARRFLDFWARCK</sequence>
<evidence type="ECO:0000313" key="2">
    <source>
        <dbReference type="Proteomes" id="UP000757103"/>
    </source>
</evidence>
<reference evidence="1" key="2">
    <citation type="submission" date="2021-09" db="EMBL/GenBank/DDBJ databases">
        <authorList>
            <person name="Gilroy R."/>
        </authorList>
    </citation>
    <scope>NUCLEOTIDE SEQUENCE</scope>
    <source>
        <strain evidence="1">CHK121-7720</strain>
    </source>
</reference>
<dbReference type="Proteomes" id="UP000757103">
    <property type="component" value="Unassembled WGS sequence"/>
</dbReference>
<dbReference type="AlphaFoldDB" id="A0A921SUC6"/>
<gene>
    <name evidence="1" type="ORF">K8U91_01465</name>
</gene>
<proteinExistence type="predicted"/>
<dbReference type="EMBL" id="DYUD01000009">
    <property type="protein sequence ID" value="HJG88134.1"/>
    <property type="molecule type" value="Genomic_DNA"/>
</dbReference>
<reference evidence="1" key="1">
    <citation type="journal article" date="2021" name="PeerJ">
        <title>Extensive microbial diversity within the chicken gut microbiome revealed by metagenomics and culture.</title>
        <authorList>
            <person name="Gilroy R."/>
            <person name="Ravi A."/>
            <person name="Getino M."/>
            <person name="Pursley I."/>
            <person name="Horton D.L."/>
            <person name="Alikhan N.F."/>
            <person name="Baker D."/>
            <person name="Gharbi K."/>
            <person name="Hall N."/>
            <person name="Watson M."/>
            <person name="Adriaenssens E.M."/>
            <person name="Foster-Nyarko E."/>
            <person name="Jarju S."/>
            <person name="Secka A."/>
            <person name="Antonio M."/>
            <person name="Oren A."/>
            <person name="Chaudhuri R.R."/>
            <person name="La Ragione R."/>
            <person name="Hildebrand F."/>
            <person name="Pallen M.J."/>
        </authorList>
    </citation>
    <scope>NUCLEOTIDE SEQUENCE</scope>
    <source>
        <strain evidence="1">CHK121-7720</strain>
    </source>
</reference>
<comment type="caution">
    <text evidence="1">The sequence shown here is derived from an EMBL/GenBank/DDBJ whole genome shotgun (WGS) entry which is preliminary data.</text>
</comment>
<name>A0A921SUC6_9BACT</name>
<dbReference type="SUPFAM" id="SSF53756">
    <property type="entry name" value="UDP-Glycosyltransferase/glycogen phosphorylase"/>
    <property type="match status" value="1"/>
</dbReference>
<accession>A0A921SUC6</accession>
<dbReference type="RefSeq" id="WP_273305220.1">
    <property type="nucleotide sequence ID" value="NZ_DYUD01000009.1"/>
</dbReference>